<dbReference type="Proteomes" id="UP001320715">
    <property type="component" value="Unassembled WGS sequence"/>
</dbReference>
<name>A0ABT1CU81_9HYPH</name>
<evidence type="ECO:0000313" key="3">
    <source>
        <dbReference type="Proteomes" id="UP001320715"/>
    </source>
</evidence>
<comment type="caution">
    <text evidence="2">The sequence shown here is derived from an EMBL/GenBank/DDBJ whole genome shotgun (WGS) entry which is preliminary data.</text>
</comment>
<feature type="transmembrane region" description="Helical" evidence="1">
    <location>
        <begin position="64"/>
        <end position="81"/>
    </location>
</feature>
<protein>
    <submittedName>
        <fullName evidence="2">Uncharacterized protein</fullName>
    </submittedName>
</protein>
<feature type="transmembrane region" description="Helical" evidence="1">
    <location>
        <begin position="15"/>
        <end position="33"/>
    </location>
</feature>
<feature type="transmembrane region" description="Helical" evidence="1">
    <location>
        <begin position="40"/>
        <end position="58"/>
    </location>
</feature>
<keyword evidence="1" id="KW-0472">Membrane</keyword>
<proteinExistence type="predicted"/>
<reference evidence="2 3" key="1">
    <citation type="submission" date="2020-01" db="EMBL/GenBank/DDBJ databases">
        <title>Genomes of bacteria type strains.</title>
        <authorList>
            <person name="Chen J."/>
            <person name="Zhu S."/>
            <person name="Yang J."/>
        </authorList>
    </citation>
    <scope>NUCLEOTIDE SEQUENCE [LARGE SCALE GENOMIC DNA]</scope>
    <source>
        <strain evidence="2 3">DSM 16655</strain>
    </source>
</reference>
<dbReference type="RefSeq" id="WP_252916523.1">
    <property type="nucleotide sequence ID" value="NZ_CP159480.1"/>
</dbReference>
<evidence type="ECO:0000256" key="1">
    <source>
        <dbReference type="SAM" id="Phobius"/>
    </source>
</evidence>
<dbReference type="EMBL" id="JAAAML010000003">
    <property type="protein sequence ID" value="MCO6409723.1"/>
    <property type="molecule type" value="Genomic_DNA"/>
</dbReference>
<sequence length="92" mass="9584">MWPDWVIAFVGDGRIALLALAVIGLEALVIVVFMRSRARVGSLILTMASGAGLLGALYAALSGASAGMIAVWLVLALLAHASDMGTRLFRNT</sequence>
<keyword evidence="3" id="KW-1185">Reference proteome</keyword>
<keyword evidence="1" id="KW-0812">Transmembrane</keyword>
<accession>A0ABT1CU81</accession>
<gene>
    <name evidence="2" type="ORF">GTW23_16190</name>
</gene>
<organism evidence="2 3">
    <name type="scientific">Hoeflea alexandrii</name>
    <dbReference type="NCBI Taxonomy" id="288436"/>
    <lineage>
        <taxon>Bacteria</taxon>
        <taxon>Pseudomonadati</taxon>
        <taxon>Pseudomonadota</taxon>
        <taxon>Alphaproteobacteria</taxon>
        <taxon>Hyphomicrobiales</taxon>
        <taxon>Rhizobiaceae</taxon>
        <taxon>Hoeflea</taxon>
    </lineage>
</organism>
<keyword evidence="1" id="KW-1133">Transmembrane helix</keyword>
<evidence type="ECO:0000313" key="2">
    <source>
        <dbReference type="EMBL" id="MCO6409723.1"/>
    </source>
</evidence>